<proteinExistence type="predicted"/>
<keyword evidence="2" id="KW-0472">Membrane</keyword>
<evidence type="ECO:0000256" key="2">
    <source>
        <dbReference type="SAM" id="Phobius"/>
    </source>
</evidence>
<evidence type="ECO:0000313" key="4">
    <source>
        <dbReference type="EMBL" id="TCO46220.1"/>
    </source>
</evidence>
<keyword evidence="2" id="KW-0812">Transmembrane</keyword>
<reference evidence="4 5" key="1">
    <citation type="journal article" date="2015" name="Stand. Genomic Sci.">
        <title>Genomic Encyclopedia of Bacterial and Archaeal Type Strains, Phase III: the genomes of soil and plant-associated and newly described type strains.</title>
        <authorList>
            <person name="Whitman W.B."/>
            <person name="Woyke T."/>
            <person name="Klenk H.P."/>
            <person name="Zhou Y."/>
            <person name="Lilburn T.G."/>
            <person name="Beck B.J."/>
            <person name="De Vos P."/>
            <person name="Vandamme P."/>
            <person name="Eisen J.A."/>
            <person name="Garrity G."/>
            <person name="Hugenholtz P."/>
            <person name="Kyrpides N.C."/>
        </authorList>
    </citation>
    <scope>NUCLEOTIDE SEQUENCE [LARGE SCALE GENOMIC DNA]</scope>
    <source>
        <strain evidence="4 5">VKM Ac-2541</strain>
    </source>
</reference>
<dbReference type="InterPro" id="IPR006311">
    <property type="entry name" value="TAT_signal"/>
</dbReference>
<feature type="transmembrane region" description="Helical" evidence="2">
    <location>
        <begin position="686"/>
        <end position="707"/>
    </location>
</feature>
<dbReference type="EMBL" id="SLWR01000007">
    <property type="protein sequence ID" value="TCO46220.1"/>
    <property type="molecule type" value="Genomic_DNA"/>
</dbReference>
<keyword evidence="5" id="KW-1185">Reference proteome</keyword>
<accession>A0A4V6NNJ7</accession>
<comment type="caution">
    <text evidence="4">The sequence shown here is derived from an EMBL/GenBank/DDBJ whole genome shotgun (WGS) entry which is preliminary data.</text>
</comment>
<evidence type="ECO:0000256" key="1">
    <source>
        <dbReference type="SAM" id="MobiDB-lite"/>
    </source>
</evidence>
<dbReference type="PROSITE" id="PS51318">
    <property type="entry name" value="TAT"/>
    <property type="match status" value="1"/>
</dbReference>
<evidence type="ECO:0000256" key="3">
    <source>
        <dbReference type="SAM" id="SignalP"/>
    </source>
</evidence>
<evidence type="ECO:0000313" key="5">
    <source>
        <dbReference type="Proteomes" id="UP000295573"/>
    </source>
</evidence>
<dbReference type="OrthoDB" id="3797035at2"/>
<feature type="chain" id="PRO_5039028661" evidence="3">
    <location>
        <begin position="33"/>
        <end position="766"/>
    </location>
</feature>
<dbReference type="AlphaFoldDB" id="A0A4V6NNJ7"/>
<protein>
    <submittedName>
        <fullName evidence="4">Uncharacterized protein</fullName>
    </submittedName>
</protein>
<dbReference type="Proteomes" id="UP000295573">
    <property type="component" value="Unassembled WGS sequence"/>
</dbReference>
<dbReference type="RefSeq" id="WP_132151176.1">
    <property type="nucleotide sequence ID" value="NZ_SLWR01000007.1"/>
</dbReference>
<sequence>MFRRRLRLSAAAGAGLLIAAAAAFLGIAPAPAAPADEPVVDVSIDSFAPVAPKPGDPVTIKGRITNTSTTTFRAPQVLACIDRERLTSNDDVADIDTEQDVAMNERDSCTRLTNPETPTFQQFEEPLAPKASVQFSLTVPWDEWRITKNTGVYVVGVVFRGQPEGKDRATAGRARTLMPVIGAEPLPGKVNTALVIPLRHRPTQLGGSRFANESLAESMAPNGDLGRLLAIGDRRKVTWLVDPSMLDEARQLQNGYVVTGPDNMTKTGTGQKVVAAWLKAFEASRAKGNQVVLLPYGDPDVAGLIEAGDPLKKIVGDARAASEEFNLAAGSSVAAGFTNGLWLEGGSARSKYLAAASTGFRGSTDQDLNLVSSSSWTTAARPNLTPSPVYDVLTPEGPQSEVRTVIADSALTAGGPDPDAADSPLQVRQRFAAETALLAASGASTVSVVALPPRGWDADGRATAALASGLSLPWINQTDVGTVVATAKNPQTTKAPNVPRTDAVLNGNQVDAVHGLTDTTLTFRSLLSAPENLSESMERALPRSASTGWRDFPDEGQRYAAIETSSVNQQLAKVHLVNSVDDKGLHREIKVNLAGSKGTFPLTITNNLDYSVRVGIVVTPANRTDLRIKPVQTKVLGPKVKATYPIAASAEANGLIRANVQVVTAAGDPVGKPQELVIQAAQYGSVGWILVGAACALLFGTSFVRIYRRIRTERKNPAPQADTPDPLHPAPLDPEATTPDRPEPRMNGVPEDVPASLKEGVGSKDG</sequence>
<keyword evidence="3" id="KW-0732">Signal</keyword>
<keyword evidence="2" id="KW-1133">Transmembrane helix</keyword>
<dbReference type="Pfam" id="PF19516">
    <property type="entry name" value="DUF6049"/>
    <property type="match status" value="1"/>
</dbReference>
<name>A0A4V6NNJ7_9ACTN</name>
<feature type="region of interest" description="Disordered" evidence="1">
    <location>
        <begin position="715"/>
        <end position="766"/>
    </location>
</feature>
<feature type="signal peptide" evidence="3">
    <location>
        <begin position="1"/>
        <end position="32"/>
    </location>
</feature>
<gene>
    <name evidence="4" type="ORF">EV646_107244</name>
</gene>
<dbReference type="InterPro" id="IPR046112">
    <property type="entry name" value="DUF6049"/>
</dbReference>
<organism evidence="4 5">
    <name type="scientific">Kribbella antiqua</name>
    <dbReference type="NCBI Taxonomy" id="2512217"/>
    <lineage>
        <taxon>Bacteria</taxon>
        <taxon>Bacillati</taxon>
        <taxon>Actinomycetota</taxon>
        <taxon>Actinomycetes</taxon>
        <taxon>Propionibacteriales</taxon>
        <taxon>Kribbellaceae</taxon>
        <taxon>Kribbella</taxon>
    </lineage>
</organism>